<feature type="domain" description="Ubiquitin conjugation factor E4 core" evidence="6">
    <location>
        <begin position="227"/>
        <end position="327"/>
    </location>
</feature>
<name>A0A0R0LWT1_9MICR</name>
<organism evidence="7 8">
    <name type="scientific">Pseudoloma neurophilia</name>
    <dbReference type="NCBI Taxonomy" id="146866"/>
    <lineage>
        <taxon>Eukaryota</taxon>
        <taxon>Fungi</taxon>
        <taxon>Fungi incertae sedis</taxon>
        <taxon>Microsporidia</taxon>
        <taxon>Pseudoloma</taxon>
    </lineage>
</organism>
<protein>
    <submittedName>
        <fullName evidence="7">Ubiquitin fusion degradation protein-2</fullName>
    </submittedName>
</protein>
<accession>A0A0R0LWT1</accession>
<dbReference type="GO" id="GO:0000151">
    <property type="term" value="C:ubiquitin ligase complex"/>
    <property type="evidence" value="ECO:0007669"/>
    <property type="project" value="InterPro"/>
</dbReference>
<dbReference type="GO" id="GO:0034450">
    <property type="term" value="F:ubiquitin-ubiquitin ligase activity"/>
    <property type="evidence" value="ECO:0007669"/>
    <property type="project" value="InterPro"/>
</dbReference>
<evidence type="ECO:0000313" key="8">
    <source>
        <dbReference type="Proteomes" id="UP000051530"/>
    </source>
</evidence>
<keyword evidence="3" id="KW-0808">Transferase</keyword>
<dbReference type="GO" id="GO:0005634">
    <property type="term" value="C:nucleus"/>
    <property type="evidence" value="ECO:0007669"/>
    <property type="project" value="UniProtKB-SubCell"/>
</dbReference>
<evidence type="ECO:0000256" key="1">
    <source>
        <dbReference type="ARBA" id="ARBA00004123"/>
    </source>
</evidence>
<dbReference type="Pfam" id="PF10408">
    <property type="entry name" value="Ufd2P_core"/>
    <property type="match status" value="1"/>
</dbReference>
<dbReference type="Proteomes" id="UP000051530">
    <property type="component" value="Unassembled WGS sequence"/>
</dbReference>
<keyword evidence="5" id="KW-0539">Nucleus</keyword>
<comment type="subcellular location">
    <subcellularLocation>
        <location evidence="1">Nucleus</location>
    </subcellularLocation>
</comment>
<evidence type="ECO:0000256" key="5">
    <source>
        <dbReference type="ARBA" id="ARBA00023242"/>
    </source>
</evidence>
<keyword evidence="4" id="KW-0833">Ubl conjugation pathway</keyword>
<gene>
    <name evidence="7" type="ORF">M153_7131000157</name>
</gene>
<evidence type="ECO:0000256" key="4">
    <source>
        <dbReference type="ARBA" id="ARBA00022786"/>
    </source>
</evidence>
<evidence type="ECO:0000313" key="7">
    <source>
        <dbReference type="EMBL" id="KRH92357.1"/>
    </source>
</evidence>
<comment type="caution">
    <text evidence="7">The sequence shown here is derived from an EMBL/GenBank/DDBJ whole genome shotgun (WGS) entry which is preliminary data.</text>
</comment>
<dbReference type="GO" id="GO:0005737">
    <property type="term" value="C:cytoplasm"/>
    <property type="evidence" value="ECO:0007669"/>
    <property type="project" value="TreeGrafter"/>
</dbReference>
<keyword evidence="8" id="KW-1185">Reference proteome</keyword>
<dbReference type="OrthoDB" id="2200353at2759"/>
<dbReference type="GO" id="GO:0036503">
    <property type="term" value="P:ERAD pathway"/>
    <property type="evidence" value="ECO:0007669"/>
    <property type="project" value="InterPro"/>
</dbReference>
<evidence type="ECO:0000256" key="3">
    <source>
        <dbReference type="ARBA" id="ARBA00022679"/>
    </source>
</evidence>
<dbReference type="InterPro" id="IPR019474">
    <property type="entry name" value="Ub_conjug_fac_E4_core"/>
</dbReference>
<dbReference type="EMBL" id="LGUB01000991">
    <property type="protein sequence ID" value="KRH92357.1"/>
    <property type="molecule type" value="Genomic_DNA"/>
</dbReference>
<dbReference type="AlphaFoldDB" id="A0A0R0LWT1"/>
<dbReference type="PANTHER" id="PTHR13931">
    <property type="entry name" value="UBIQUITINATION FACTOR E4"/>
    <property type="match status" value="1"/>
</dbReference>
<dbReference type="InterPro" id="IPR045132">
    <property type="entry name" value="UBE4"/>
</dbReference>
<reference evidence="7 8" key="1">
    <citation type="submission" date="2015-07" db="EMBL/GenBank/DDBJ databases">
        <title>The genome of Pseudoloma neurophilia, a relevant intracellular parasite of the zebrafish.</title>
        <authorList>
            <person name="Ndikumana S."/>
            <person name="Pelin A."/>
            <person name="Sanders J."/>
            <person name="Corradi N."/>
        </authorList>
    </citation>
    <scope>NUCLEOTIDE SEQUENCE [LARGE SCALE GENOMIC DNA]</scope>
    <source>
        <strain evidence="7 8">MK1</strain>
    </source>
</reference>
<dbReference type="UniPathway" id="UPA00143"/>
<evidence type="ECO:0000259" key="6">
    <source>
        <dbReference type="Pfam" id="PF10408"/>
    </source>
</evidence>
<sequence length="330" mass="39068">MNRREVYKFFEVQEEIQGNSMTEDEVDGLFFSLMDNWNELKGPFALKMIQNYKKTDNEKFKKKIMDYTAMVLLEPSVVSQNQKIIDLGPLILLKNVEAESYNNESLRLYDFIQDLVNLLEENTSKSIIIPIIYECSRLASKFKVCDLNFQTWFDTIRMILTVTKICEWFKDSSFWGLKDTNLKIDTSNYYRSFVYDTNIPCFLDGLLEVYLYEKDELYKPVEILLEQDKTRKQDIILSILKGIEIHNSKLYDIVFLLVKYHPDIKNNFLKYVLMTIRKNLDRNKISFDEQKVISDGFAYNMNNLLLLFSTRIVKGNLSNLIDINFFKQVN</sequence>
<dbReference type="PANTHER" id="PTHR13931:SF2">
    <property type="entry name" value="UBIQUITIN CONJUGATION FACTOR E4 B"/>
    <property type="match status" value="1"/>
</dbReference>
<feature type="non-terminal residue" evidence="7">
    <location>
        <position position="330"/>
    </location>
</feature>
<comment type="pathway">
    <text evidence="2">Protein modification; protein ubiquitination.</text>
</comment>
<dbReference type="GO" id="GO:0000209">
    <property type="term" value="P:protein polyubiquitination"/>
    <property type="evidence" value="ECO:0007669"/>
    <property type="project" value="TreeGrafter"/>
</dbReference>
<dbReference type="GO" id="GO:0006511">
    <property type="term" value="P:ubiquitin-dependent protein catabolic process"/>
    <property type="evidence" value="ECO:0007669"/>
    <property type="project" value="InterPro"/>
</dbReference>
<proteinExistence type="predicted"/>
<evidence type="ECO:0000256" key="2">
    <source>
        <dbReference type="ARBA" id="ARBA00004906"/>
    </source>
</evidence>
<dbReference type="VEuPathDB" id="MicrosporidiaDB:M153_7131000157"/>